<dbReference type="PANTHER" id="PTHR24321:SF8">
    <property type="entry name" value="ESTRADIOL 17-BETA-DEHYDROGENASE 8-RELATED"/>
    <property type="match status" value="1"/>
</dbReference>
<dbReference type="EMBL" id="FOTC01000006">
    <property type="protein sequence ID" value="SFL44404.1"/>
    <property type="molecule type" value="Genomic_DNA"/>
</dbReference>
<organism evidence="3 4">
    <name type="scientific">Halogranum rubrum</name>
    <dbReference type="NCBI Taxonomy" id="553466"/>
    <lineage>
        <taxon>Archaea</taxon>
        <taxon>Methanobacteriati</taxon>
        <taxon>Methanobacteriota</taxon>
        <taxon>Stenosarchaea group</taxon>
        <taxon>Halobacteria</taxon>
        <taxon>Halobacteriales</taxon>
        <taxon>Haloferacaceae</taxon>
    </lineage>
</organism>
<dbReference type="SUPFAM" id="SSF51735">
    <property type="entry name" value="NAD(P)-binding Rossmann-fold domains"/>
    <property type="match status" value="1"/>
</dbReference>
<dbReference type="STRING" id="553466.SAMN04487950_3774"/>
<comment type="similarity">
    <text evidence="1">Belongs to the short-chain dehydrogenases/reductases (SDR) family.</text>
</comment>
<evidence type="ECO:0000256" key="2">
    <source>
        <dbReference type="ARBA" id="ARBA00023002"/>
    </source>
</evidence>
<dbReference type="NCBIfam" id="NF005559">
    <property type="entry name" value="PRK07231.1"/>
    <property type="match status" value="1"/>
</dbReference>
<reference evidence="4" key="1">
    <citation type="submission" date="2016-10" db="EMBL/GenBank/DDBJ databases">
        <authorList>
            <person name="Varghese N."/>
            <person name="Submissions S."/>
        </authorList>
    </citation>
    <scope>NUCLEOTIDE SEQUENCE [LARGE SCALE GENOMIC DNA]</scope>
    <source>
        <strain evidence="4">CGMCC 1.7738</strain>
    </source>
</reference>
<evidence type="ECO:0000313" key="4">
    <source>
        <dbReference type="Proteomes" id="UP000199607"/>
    </source>
</evidence>
<dbReference type="PANTHER" id="PTHR24321">
    <property type="entry name" value="DEHYDROGENASES, SHORT CHAIN"/>
    <property type="match status" value="1"/>
</dbReference>
<name>A0A1I4HQQ5_9EURY</name>
<dbReference type="GO" id="GO:0016491">
    <property type="term" value="F:oxidoreductase activity"/>
    <property type="evidence" value="ECO:0007669"/>
    <property type="project" value="UniProtKB-KW"/>
</dbReference>
<sequence length="276" mass="28752">MSDRLSGTTAVVTGGGSGIGAATCLRLATHGASVAVVDCDREAADTTVAEIRSQTDRRALAVKTDVGDEAAVRRLSETVADEFGSVDVLVNNAAVRVDPRPVTEADEESWDRILAVNLKGVAFCCKYLVPLMDDGGAIVNVASNGATVARPNWSQYDATKGAVVSMTQDMACDYAADGIRVNAVSPGWVITEYHLPDDEAAARRFFEERTTPHADGPGVLKRAAAPKEVADAICFLASEEASFVTAANIPVDGGVAAVGKGLSWESFGGSDSDEVN</sequence>
<gene>
    <name evidence="3" type="ORF">SAMN04487950_3774</name>
</gene>
<proteinExistence type="inferred from homology"/>
<keyword evidence="4" id="KW-1185">Reference proteome</keyword>
<protein>
    <submittedName>
        <fullName evidence="3">NAD(P)-dependent dehydrogenase, short-chain alcohol dehydrogenase family</fullName>
    </submittedName>
</protein>
<dbReference type="CDD" id="cd05233">
    <property type="entry name" value="SDR_c"/>
    <property type="match status" value="1"/>
</dbReference>
<dbReference type="PRINTS" id="PR00080">
    <property type="entry name" value="SDRFAMILY"/>
</dbReference>
<dbReference type="AlphaFoldDB" id="A0A1I4HQQ5"/>
<dbReference type="RefSeq" id="WP_089871411.1">
    <property type="nucleotide sequence ID" value="NZ_FOTC01000006.1"/>
</dbReference>
<dbReference type="Gene3D" id="3.40.50.720">
    <property type="entry name" value="NAD(P)-binding Rossmann-like Domain"/>
    <property type="match status" value="1"/>
</dbReference>
<dbReference type="InterPro" id="IPR002347">
    <property type="entry name" value="SDR_fam"/>
</dbReference>
<accession>A0A1I4HQQ5</accession>
<evidence type="ECO:0000313" key="3">
    <source>
        <dbReference type="EMBL" id="SFL44404.1"/>
    </source>
</evidence>
<evidence type="ECO:0000256" key="1">
    <source>
        <dbReference type="ARBA" id="ARBA00006484"/>
    </source>
</evidence>
<dbReference type="Pfam" id="PF13561">
    <property type="entry name" value="adh_short_C2"/>
    <property type="match status" value="1"/>
</dbReference>
<dbReference type="InterPro" id="IPR036291">
    <property type="entry name" value="NAD(P)-bd_dom_sf"/>
</dbReference>
<dbReference type="Proteomes" id="UP000199607">
    <property type="component" value="Unassembled WGS sequence"/>
</dbReference>
<keyword evidence="2" id="KW-0560">Oxidoreductase</keyword>
<dbReference type="PRINTS" id="PR00081">
    <property type="entry name" value="GDHRDH"/>
</dbReference>
<dbReference type="FunFam" id="3.40.50.720:FF:000084">
    <property type="entry name" value="Short-chain dehydrogenase reductase"/>
    <property type="match status" value="1"/>
</dbReference>